<dbReference type="HOGENOM" id="CLU_026244_3_0_4"/>
<evidence type="ECO:0000256" key="4">
    <source>
        <dbReference type="ARBA" id="ARBA00022723"/>
    </source>
</evidence>
<dbReference type="EMBL" id="HE965806">
    <property type="protein sequence ID" value="CCJ53526.1"/>
    <property type="molecule type" value="Genomic_DNA"/>
</dbReference>
<dbReference type="SUPFAM" id="SSF55961">
    <property type="entry name" value="Bet v1-like"/>
    <property type="match status" value="1"/>
</dbReference>
<keyword evidence="5" id="KW-0560">Oxidoreductase</keyword>
<evidence type="ECO:0000256" key="3">
    <source>
        <dbReference type="ARBA" id="ARBA00022714"/>
    </source>
</evidence>
<dbReference type="CDD" id="cd03469">
    <property type="entry name" value="Rieske_RO_Alpha_N"/>
    <property type="match status" value="1"/>
</dbReference>
<evidence type="ECO:0000256" key="5">
    <source>
        <dbReference type="ARBA" id="ARBA00023002"/>
    </source>
</evidence>
<dbReference type="Pfam" id="PF00848">
    <property type="entry name" value="Ring_hydroxyl_A"/>
    <property type="match status" value="1"/>
</dbReference>
<dbReference type="GO" id="GO:0016491">
    <property type="term" value="F:oxidoreductase activity"/>
    <property type="evidence" value="ECO:0007669"/>
    <property type="project" value="UniProtKB-KW"/>
</dbReference>
<keyword evidence="4" id="KW-0479">Metal-binding</keyword>
<dbReference type="InterPro" id="IPR036922">
    <property type="entry name" value="Rieske_2Fe-2S_sf"/>
</dbReference>
<organism evidence="9 10">
    <name type="scientific">Bordetella bronchiseptica 253</name>
    <dbReference type="NCBI Taxonomy" id="568707"/>
    <lineage>
        <taxon>Bacteria</taxon>
        <taxon>Pseudomonadati</taxon>
        <taxon>Pseudomonadota</taxon>
        <taxon>Betaproteobacteria</taxon>
        <taxon>Burkholderiales</taxon>
        <taxon>Alcaligenaceae</taxon>
        <taxon>Bordetella</taxon>
    </lineage>
</organism>
<evidence type="ECO:0000256" key="2">
    <source>
        <dbReference type="ARBA" id="ARBA00008751"/>
    </source>
</evidence>
<protein>
    <submittedName>
        <fullName evidence="9">Putative iron-sulfur protein</fullName>
    </submittedName>
</protein>
<evidence type="ECO:0000259" key="8">
    <source>
        <dbReference type="PROSITE" id="PS51296"/>
    </source>
</evidence>
<accession>A0A0C6P5J1</accession>
<feature type="domain" description="Rieske" evidence="8">
    <location>
        <begin position="88"/>
        <end position="203"/>
    </location>
</feature>
<dbReference type="Gene3D" id="3.90.380.10">
    <property type="entry name" value="Naphthalene 1,2-dioxygenase Alpha Subunit, Chain A, domain 1"/>
    <property type="match status" value="1"/>
</dbReference>
<dbReference type="AlphaFoldDB" id="A0A0C6P5J1"/>
<keyword evidence="3" id="KW-0001">2Fe-2S</keyword>
<evidence type="ECO:0000256" key="7">
    <source>
        <dbReference type="ARBA" id="ARBA00023014"/>
    </source>
</evidence>
<dbReference type="Gene3D" id="2.102.10.10">
    <property type="entry name" value="Rieske [2Fe-2S] iron-sulphur domain"/>
    <property type="match status" value="1"/>
</dbReference>
<dbReference type="PANTHER" id="PTHR43756">
    <property type="entry name" value="CHOLINE MONOOXYGENASE, CHLOROPLASTIC"/>
    <property type="match status" value="1"/>
</dbReference>
<evidence type="ECO:0000313" key="9">
    <source>
        <dbReference type="EMBL" id="CCJ53526.1"/>
    </source>
</evidence>
<dbReference type="InterPro" id="IPR001663">
    <property type="entry name" value="Rng_hydr_dOase-A"/>
</dbReference>
<dbReference type="Proteomes" id="UP000007564">
    <property type="component" value="Chromosome"/>
</dbReference>
<comment type="cofactor">
    <cofactor evidence="1">
        <name>Fe cation</name>
        <dbReference type="ChEBI" id="CHEBI:24875"/>
    </cofactor>
</comment>
<dbReference type="PROSITE" id="PS51296">
    <property type="entry name" value="RIESKE"/>
    <property type="match status" value="1"/>
</dbReference>
<evidence type="ECO:0000313" key="10">
    <source>
        <dbReference type="Proteomes" id="UP000007564"/>
    </source>
</evidence>
<dbReference type="Pfam" id="PF00355">
    <property type="entry name" value="Rieske"/>
    <property type="match status" value="1"/>
</dbReference>
<dbReference type="SUPFAM" id="SSF50022">
    <property type="entry name" value="ISP domain"/>
    <property type="match status" value="1"/>
</dbReference>
<dbReference type="GO" id="GO:0051537">
    <property type="term" value="F:2 iron, 2 sulfur cluster binding"/>
    <property type="evidence" value="ECO:0007669"/>
    <property type="project" value="UniProtKB-KW"/>
</dbReference>
<reference evidence="9 10" key="1">
    <citation type="journal article" date="2012" name="BMC Genomics">
        <title>Comparative genomics of the classical Bordetella subspecies: the evolution and exchange of virulence-associated diversity amongst closely related pathogens.</title>
        <authorList>
            <person name="Park J."/>
            <person name="Zhang Y."/>
            <person name="Buboltz A.M."/>
            <person name="Zhang X."/>
            <person name="Schuster S.C."/>
            <person name="Ahuja U."/>
            <person name="Liu M."/>
            <person name="Miller J.F."/>
            <person name="Sebaihia M."/>
            <person name="Bentley S.D."/>
            <person name="Parkhill J."/>
            <person name="Harvill E.T."/>
        </authorList>
    </citation>
    <scope>NUCLEOTIDE SEQUENCE [LARGE SCALE GENOMIC DNA]</scope>
    <source>
        <strain evidence="9 10">253</strain>
    </source>
</reference>
<dbReference type="KEGG" id="bbh:BN112_1609"/>
<gene>
    <name evidence="9" type="ORF">BN112_1609</name>
</gene>
<sequence length="430" mass="49578">MRITPPVNPDGVQFPVWDRPDRFFFAPERHERHDLSRPGFFIRAEGIMTDIGRMAHVVPARTQLPVSAYFDEARFAREQELIFKQSSLYVGHQKLVPELGDWRTLVQEDGGRALVRNQRGVELVSNVCRHRQALMLGGEAGNVSGNANTRGSLKDTGGNIVCPLHRWTYNDRGELLGAPQFDATPCMNLQRFRLRDCHGLLFEGPRDPAADMAPLFARPEFDFGDYVLDHVEVHQCNYNWKTFIEVYLEDYHVGPFHPGLGRFVTCDDLAWEFNDWYSLQRVGVHQALAQPGSAVYKQWHDRLLDFRAGQAPDFGAMWVTYFPTHMIELYPHVLVLSTLYPKSPQETLNVVEFYYPEEIVAFEREFVEAQRAAYMETAIEDDEIAERMDAGRKALMLRGANETGPYQSPMEDGMQHFHEWYRRVMGETED</sequence>
<comment type="similarity">
    <text evidence="2">Belongs to the bacterial ring-hydroxylating dioxygenase alpha subunit family.</text>
</comment>
<dbReference type="GO" id="GO:0005506">
    <property type="term" value="F:iron ion binding"/>
    <property type="evidence" value="ECO:0007669"/>
    <property type="project" value="InterPro"/>
</dbReference>
<name>A0A0C6P5J1_BORBO</name>
<dbReference type="PANTHER" id="PTHR43756:SF5">
    <property type="entry name" value="CHOLINE MONOOXYGENASE, CHLOROPLASTIC"/>
    <property type="match status" value="1"/>
</dbReference>
<dbReference type="InterPro" id="IPR015879">
    <property type="entry name" value="Ring_hydroxy_dOase_asu_C_dom"/>
</dbReference>
<dbReference type="InterPro" id="IPR017941">
    <property type="entry name" value="Rieske_2Fe-2S"/>
</dbReference>
<evidence type="ECO:0000256" key="6">
    <source>
        <dbReference type="ARBA" id="ARBA00023004"/>
    </source>
</evidence>
<dbReference type="OrthoDB" id="9769355at2"/>
<keyword evidence="7" id="KW-0411">Iron-sulfur</keyword>
<dbReference type="CDD" id="cd00680">
    <property type="entry name" value="RHO_alpha_C"/>
    <property type="match status" value="1"/>
</dbReference>
<proteinExistence type="inferred from homology"/>
<keyword evidence="6" id="KW-0408">Iron</keyword>
<evidence type="ECO:0000256" key="1">
    <source>
        <dbReference type="ARBA" id="ARBA00001962"/>
    </source>
</evidence>